<dbReference type="GO" id="GO:0016709">
    <property type="term" value="F:oxidoreductase activity, acting on paired donors, with incorporation or reduction of molecular oxygen, NAD(P)H as one donor, and incorporation of one atom of oxygen"/>
    <property type="evidence" value="ECO:0007669"/>
    <property type="project" value="TreeGrafter"/>
</dbReference>
<evidence type="ECO:0000256" key="2">
    <source>
        <dbReference type="ARBA" id="ARBA00022692"/>
    </source>
</evidence>
<sequence>MLGFSSSPSPSQSYTTQPILCSEPPDHHPRRRRRHLLLLPPVILISDHALAHKALIHHAVAFADRPKPTSANHNLSINAASHGPVWRLLRRNLTSEILSPSKVKSYAHARKWVLDIILDDLKSQSEMNNAVTIDRTFRLAIFRLLMMMCFGKNPDEATVRAVEAVQRDMIACLVRLNAKGLWPRLLFKKSWRMFLNVQRAQQDLLLPLIRERKNHKHNSSFSYVDSLFKIEIQENGVVRRLNEDEMVNLCAEFLQGGTDTTSTSLQWIMANVVKHPHVQAKLFEEIASVVRERESVDEEDLLMMRYVKAVVLEGLRRHPPLQLGLPHAMSEEVSIGGYVIPHNATVLFAVAEMGWDEKVWEEPMEFRPERFMKGGEAEGVDITGGGEIKMMPLGWGGESAPGWGLRCFIWSTLWRTW</sequence>
<comment type="subcellular location">
    <subcellularLocation>
        <location evidence="1">Membrane</location>
        <topology evidence="1">Single-pass membrane protein</topology>
    </subcellularLocation>
</comment>
<evidence type="ECO:0000256" key="5">
    <source>
        <dbReference type="ARBA" id="ARBA00023136"/>
    </source>
</evidence>
<evidence type="ECO:0000313" key="8">
    <source>
        <dbReference type="Proteomes" id="UP001180020"/>
    </source>
</evidence>
<gene>
    <name evidence="7" type="primary">CYP89A9</name>
    <name evidence="7" type="ORF">QJS10_CPB15g00762</name>
</gene>
<dbReference type="GO" id="GO:0020037">
    <property type="term" value="F:heme binding"/>
    <property type="evidence" value="ECO:0007669"/>
    <property type="project" value="InterPro"/>
</dbReference>
<evidence type="ECO:0000256" key="4">
    <source>
        <dbReference type="ARBA" id="ARBA00022989"/>
    </source>
</evidence>
<comment type="caution">
    <text evidence="7">The sequence shown here is derived from an EMBL/GenBank/DDBJ whole genome shotgun (WGS) entry which is preliminary data.</text>
</comment>
<reference evidence="7" key="2">
    <citation type="submission" date="2023-06" db="EMBL/GenBank/DDBJ databases">
        <authorList>
            <person name="Ma L."/>
            <person name="Liu K.-W."/>
            <person name="Li Z."/>
            <person name="Hsiao Y.-Y."/>
            <person name="Qi Y."/>
            <person name="Fu T."/>
            <person name="Tang G."/>
            <person name="Zhang D."/>
            <person name="Sun W.-H."/>
            <person name="Liu D.-K."/>
            <person name="Li Y."/>
            <person name="Chen G.-Z."/>
            <person name="Liu X.-D."/>
            <person name="Liao X.-Y."/>
            <person name="Jiang Y.-T."/>
            <person name="Yu X."/>
            <person name="Hao Y."/>
            <person name="Huang J."/>
            <person name="Zhao X.-W."/>
            <person name="Ke S."/>
            <person name="Chen Y.-Y."/>
            <person name="Wu W.-L."/>
            <person name="Hsu J.-L."/>
            <person name="Lin Y.-F."/>
            <person name="Huang M.-D."/>
            <person name="Li C.-Y."/>
            <person name="Huang L."/>
            <person name="Wang Z.-W."/>
            <person name="Zhao X."/>
            <person name="Zhong W.-Y."/>
            <person name="Peng D.-H."/>
            <person name="Ahmad S."/>
            <person name="Lan S."/>
            <person name="Zhang J.-S."/>
            <person name="Tsai W.-C."/>
            <person name="Van De Peer Y."/>
            <person name="Liu Z.-J."/>
        </authorList>
    </citation>
    <scope>NUCLEOTIDE SEQUENCE</scope>
    <source>
        <strain evidence="7">CP</strain>
        <tissue evidence="7">Leaves</tissue>
    </source>
</reference>
<protein>
    <submittedName>
        <fullName evidence="7">Cytochrome P450 89A9</fullName>
    </submittedName>
</protein>
<dbReference type="PRINTS" id="PR00463">
    <property type="entry name" value="EP450I"/>
</dbReference>
<keyword evidence="3" id="KW-0479">Metal-binding</keyword>
<dbReference type="InterPro" id="IPR051103">
    <property type="entry name" value="Plant_metabolite_P450s"/>
</dbReference>
<dbReference type="Gene3D" id="1.10.630.10">
    <property type="entry name" value="Cytochrome P450"/>
    <property type="match status" value="1"/>
</dbReference>
<dbReference type="SUPFAM" id="SSF48264">
    <property type="entry name" value="Cytochrome P450"/>
    <property type="match status" value="1"/>
</dbReference>
<organism evidence="7 8">
    <name type="scientific">Acorus calamus</name>
    <name type="common">Sweet flag</name>
    <dbReference type="NCBI Taxonomy" id="4465"/>
    <lineage>
        <taxon>Eukaryota</taxon>
        <taxon>Viridiplantae</taxon>
        <taxon>Streptophyta</taxon>
        <taxon>Embryophyta</taxon>
        <taxon>Tracheophyta</taxon>
        <taxon>Spermatophyta</taxon>
        <taxon>Magnoliopsida</taxon>
        <taxon>Liliopsida</taxon>
        <taxon>Acoraceae</taxon>
        <taxon>Acorus</taxon>
    </lineage>
</organism>
<proteinExistence type="predicted"/>
<keyword evidence="2" id="KW-0812">Transmembrane</keyword>
<accession>A0AAV9D8W3</accession>
<feature type="compositionally biased region" description="Low complexity" evidence="6">
    <location>
        <begin position="1"/>
        <end position="18"/>
    </location>
</feature>
<dbReference type="PANTHER" id="PTHR24298">
    <property type="entry name" value="FLAVONOID 3'-MONOOXYGENASE-RELATED"/>
    <property type="match status" value="1"/>
</dbReference>
<feature type="region of interest" description="Disordered" evidence="6">
    <location>
        <begin position="1"/>
        <end position="28"/>
    </location>
</feature>
<keyword evidence="4" id="KW-1133">Transmembrane helix</keyword>
<dbReference type="InterPro" id="IPR001128">
    <property type="entry name" value="Cyt_P450"/>
</dbReference>
<dbReference type="AlphaFoldDB" id="A0AAV9D8W3"/>
<dbReference type="Pfam" id="PF00067">
    <property type="entry name" value="p450"/>
    <property type="match status" value="1"/>
</dbReference>
<evidence type="ECO:0000256" key="3">
    <source>
        <dbReference type="ARBA" id="ARBA00022723"/>
    </source>
</evidence>
<evidence type="ECO:0000313" key="7">
    <source>
        <dbReference type="EMBL" id="KAK1297702.1"/>
    </source>
</evidence>
<reference evidence="7" key="1">
    <citation type="journal article" date="2023" name="Nat. Commun.">
        <title>Diploid and tetraploid genomes of Acorus and the evolution of monocots.</title>
        <authorList>
            <person name="Ma L."/>
            <person name="Liu K.W."/>
            <person name="Li Z."/>
            <person name="Hsiao Y.Y."/>
            <person name="Qi Y."/>
            <person name="Fu T."/>
            <person name="Tang G.D."/>
            <person name="Zhang D."/>
            <person name="Sun W.H."/>
            <person name="Liu D.K."/>
            <person name="Li Y."/>
            <person name="Chen G.Z."/>
            <person name="Liu X.D."/>
            <person name="Liao X.Y."/>
            <person name="Jiang Y.T."/>
            <person name="Yu X."/>
            <person name="Hao Y."/>
            <person name="Huang J."/>
            <person name="Zhao X.W."/>
            <person name="Ke S."/>
            <person name="Chen Y.Y."/>
            <person name="Wu W.L."/>
            <person name="Hsu J.L."/>
            <person name="Lin Y.F."/>
            <person name="Huang M.D."/>
            <person name="Li C.Y."/>
            <person name="Huang L."/>
            <person name="Wang Z.W."/>
            <person name="Zhao X."/>
            <person name="Zhong W.Y."/>
            <person name="Peng D.H."/>
            <person name="Ahmad S."/>
            <person name="Lan S."/>
            <person name="Zhang J.S."/>
            <person name="Tsai W.C."/>
            <person name="Van de Peer Y."/>
            <person name="Liu Z.J."/>
        </authorList>
    </citation>
    <scope>NUCLEOTIDE SEQUENCE</scope>
    <source>
        <strain evidence="7">CP</strain>
    </source>
</reference>
<dbReference type="EMBL" id="JAUJYO010000015">
    <property type="protein sequence ID" value="KAK1297702.1"/>
    <property type="molecule type" value="Genomic_DNA"/>
</dbReference>
<dbReference type="GO" id="GO:0016020">
    <property type="term" value="C:membrane"/>
    <property type="evidence" value="ECO:0007669"/>
    <property type="project" value="UniProtKB-SubCell"/>
</dbReference>
<keyword evidence="5" id="KW-0472">Membrane</keyword>
<name>A0AAV9D8W3_ACOCL</name>
<dbReference type="InterPro" id="IPR002401">
    <property type="entry name" value="Cyt_P450_E_grp-I"/>
</dbReference>
<evidence type="ECO:0000256" key="6">
    <source>
        <dbReference type="SAM" id="MobiDB-lite"/>
    </source>
</evidence>
<dbReference type="GO" id="GO:0005506">
    <property type="term" value="F:iron ion binding"/>
    <property type="evidence" value="ECO:0007669"/>
    <property type="project" value="InterPro"/>
</dbReference>
<evidence type="ECO:0000256" key="1">
    <source>
        <dbReference type="ARBA" id="ARBA00004167"/>
    </source>
</evidence>
<dbReference type="Proteomes" id="UP001180020">
    <property type="component" value="Unassembled WGS sequence"/>
</dbReference>
<dbReference type="PANTHER" id="PTHR24298:SF800">
    <property type="entry name" value="CYTOCHROME P450 89A2-RELATED"/>
    <property type="match status" value="1"/>
</dbReference>
<dbReference type="InterPro" id="IPR036396">
    <property type="entry name" value="Cyt_P450_sf"/>
</dbReference>
<keyword evidence="8" id="KW-1185">Reference proteome</keyword>